<dbReference type="STRING" id="420404.SAMN05421793_10933"/>
<evidence type="ECO:0000256" key="9">
    <source>
        <dbReference type="ARBA" id="ARBA00023237"/>
    </source>
</evidence>
<evidence type="ECO:0000256" key="7">
    <source>
        <dbReference type="ARBA" id="ARBA00023136"/>
    </source>
</evidence>
<feature type="domain" description="TonB-dependent receptor plug" evidence="14">
    <location>
        <begin position="46"/>
        <end position="146"/>
    </location>
</feature>
<proteinExistence type="inferred from homology"/>
<dbReference type="InterPro" id="IPR000531">
    <property type="entry name" value="Beta-barrel_TonB"/>
</dbReference>
<dbReference type="EMBL" id="FNWX01000009">
    <property type="protein sequence ID" value="SEH52087.1"/>
    <property type="molecule type" value="Genomic_DNA"/>
</dbReference>
<protein>
    <submittedName>
        <fullName evidence="15">Iron complex outermembrane recepter protein</fullName>
    </submittedName>
</protein>
<evidence type="ECO:0000256" key="4">
    <source>
        <dbReference type="ARBA" id="ARBA00022692"/>
    </source>
</evidence>
<evidence type="ECO:0000259" key="13">
    <source>
        <dbReference type="Pfam" id="PF00593"/>
    </source>
</evidence>
<comment type="similarity">
    <text evidence="10 11">Belongs to the TonB-dependent receptor family.</text>
</comment>
<keyword evidence="7 10" id="KW-0472">Membrane</keyword>
<evidence type="ECO:0000256" key="8">
    <source>
        <dbReference type="ARBA" id="ARBA00023170"/>
    </source>
</evidence>
<dbReference type="GO" id="GO:0015344">
    <property type="term" value="F:siderophore uptake transmembrane transporter activity"/>
    <property type="evidence" value="ECO:0007669"/>
    <property type="project" value="TreeGrafter"/>
</dbReference>
<dbReference type="InterPro" id="IPR037066">
    <property type="entry name" value="Plug_dom_sf"/>
</dbReference>
<dbReference type="InterPro" id="IPR012910">
    <property type="entry name" value="Plug_dom"/>
</dbReference>
<keyword evidence="2 10" id="KW-0813">Transport</keyword>
<keyword evidence="9 10" id="KW-0998">Cell outer membrane</keyword>
<keyword evidence="6 11" id="KW-0798">TonB box</keyword>
<dbReference type="PANTHER" id="PTHR30069:SF29">
    <property type="entry name" value="HEMOGLOBIN AND HEMOGLOBIN-HAPTOGLOBIN-BINDING PROTEIN 1-RELATED"/>
    <property type="match status" value="1"/>
</dbReference>
<dbReference type="InterPro" id="IPR039426">
    <property type="entry name" value="TonB-dep_rcpt-like"/>
</dbReference>
<dbReference type="PROSITE" id="PS52016">
    <property type="entry name" value="TONB_DEPENDENT_REC_3"/>
    <property type="match status" value="1"/>
</dbReference>
<dbReference type="Pfam" id="PF07715">
    <property type="entry name" value="Plug"/>
    <property type="match status" value="1"/>
</dbReference>
<feature type="chain" id="PRO_5011777186" evidence="12">
    <location>
        <begin position="28"/>
        <end position="615"/>
    </location>
</feature>
<evidence type="ECO:0000313" key="16">
    <source>
        <dbReference type="Proteomes" id="UP000198555"/>
    </source>
</evidence>
<keyword evidence="5 12" id="KW-0732">Signal</keyword>
<comment type="subcellular location">
    <subcellularLocation>
        <location evidence="1 10">Cell outer membrane</location>
        <topology evidence="1 10">Multi-pass membrane protein</topology>
    </subcellularLocation>
</comment>
<gene>
    <name evidence="15" type="ORF">SAMN05421793_10933</name>
</gene>
<dbReference type="GO" id="GO:0044718">
    <property type="term" value="P:siderophore transmembrane transport"/>
    <property type="evidence" value="ECO:0007669"/>
    <property type="project" value="TreeGrafter"/>
</dbReference>
<evidence type="ECO:0000256" key="2">
    <source>
        <dbReference type="ARBA" id="ARBA00022448"/>
    </source>
</evidence>
<dbReference type="Gene3D" id="2.170.130.10">
    <property type="entry name" value="TonB-dependent receptor, plug domain"/>
    <property type="match status" value="1"/>
</dbReference>
<evidence type="ECO:0000256" key="12">
    <source>
        <dbReference type="SAM" id="SignalP"/>
    </source>
</evidence>
<dbReference type="Proteomes" id="UP000198555">
    <property type="component" value="Unassembled WGS sequence"/>
</dbReference>
<evidence type="ECO:0000256" key="10">
    <source>
        <dbReference type="PROSITE-ProRule" id="PRU01360"/>
    </source>
</evidence>
<evidence type="ECO:0000256" key="11">
    <source>
        <dbReference type="RuleBase" id="RU003357"/>
    </source>
</evidence>
<dbReference type="InterPro" id="IPR036942">
    <property type="entry name" value="Beta-barrel_TonB_sf"/>
</dbReference>
<evidence type="ECO:0000313" key="15">
    <source>
        <dbReference type="EMBL" id="SEH52087.1"/>
    </source>
</evidence>
<feature type="signal peptide" evidence="12">
    <location>
        <begin position="1"/>
        <end position="27"/>
    </location>
</feature>
<accession>A0A1H6IYD6</accession>
<feature type="domain" description="TonB-dependent receptor-like beta-barrel" evidence="13">
    <location>
        <begin position="182"/>
        <end position="589"/>
    </location>
</feature>
<dbReference type="SUPFAM" id="SSF56935">
    <property type="entry name" value="Porins"/>
    <property type="match status" value="1"/>
</dbReference>
<keyword evidence="4 10" id="KW-0812">Transmembrane</keyword>
<evidence type="ECO:0000256" key="3">
    <source>
        <dbReference type="ARBA" id="ARBA00022452"/>
    </source>
</evidence>
<dbReference type="GO" id="GO:0009279">
    <property type="term" value="C:cell outer membrane"/>
    <property type="evidence" value="ECO:0007669"/>
    <property type="project" value="UniProtKB-SubCell"/>
</dbReference>
<sequence>MLSEERQIMKKLFFALFSLLLLNQFSAQETLIDTVLIDNQYRKVSKTAKIENINSDKILQNSTSLSDLLRFQSNIYIKENGRGATSSPSFRGTTAQQTTFVWNGININSVFLGQGDINTLSPLSYENVGVKYGGGSVVYGSGAIGGSIHLNNILDYNKGFSVNLFSEYSSFATINSLASAKYSDENFSFNFNFNHSQSENEYEVEEKYYKNRNGAYQNSAFNLGIAYKLSANNELYWQTQLYDGVQNYALLSEFSTPTKYETQSFRSLLGWKLKNRKISNEFKLAYLTDDYQYFSNSAKNDSQSGGASEQFILKSDFNYQLTPKSSFNTILEYNYLTSESFKTQRLPANRNQGSIAVLYRNNELKNLFLELGAKKDFVEDFSSPYLFSAGANYQAKPWYQIKFNLSKNFRAPSFNDLYWVQGGNLNLKAETSNQAELSQIIKLKNWKFFVTSYFMDIKNMIRWLPNITGMYEATNTDRVKSWGLESQVGYNYFKNNHHIETQITYSYTQSTDQKLKKQLPYVPFHKLNGYFSYHYKKYQIFAQGMWNGKIFSDSEESEKLALESFAIINGGISVEILRGTKIGFKVNNITDKVYRTVYGYYMPKRNLAINLNLNF</sequence>
<evidence type="ECO:0000259" key="14">
    <source>
        <dbReference type="Pfam" id="PF07715"/>
    </source>
</evidence>
<evidence type="ECO:0000256" key="5">
    <source>
        <dbReference type="ARBA" id="ARBA00022729"/>
    </source>
</evidence>
<keyword evidence="3 10" id="KW-1134">Transmembrane beta strand</keyword>
<dbReference type="AlphaFoldDB" id="A0A1H6IYD6"/>
<keyword evidence="8" id="KW-0675">Receptor</keyword>
<evidence type="ECO:0000256" key="6">
    <source>
        <dbReference type="ARBA" id="ARBA00023077"/>
    </source>
</evidence>
<dbReference type="Pfam" id="PF00593">
    <property type="entry name" value="TonB_dep_Rec_b-barrel"/>
    <property type="match status" value="1"/>
</dbReference>
<dbReference type="PANTHER" id="PTHR30069">
    <property type="entry name" value="TONB-DEPENDENT OUTER MEMBRANE RECEPTOR"/>
    <property type="match status" value="1"/>
</dbReference>
<name>A0A1H6IYD6_9FLAO</name>
<evidence type="ECO:0000256" key="1">
    <source>
        <dbReference type="ARBA" id="ARBA00004571"/>
    </source>
</evidence>
<keyword evidence="16" id="KW-1185">Reference proteome</keyword>
<reference evidence="16" key="1">
    <citation type="submission" date="2016-10" db="EMBL/GenBank/DDBJ databases">
        <authorList>
            <person name="Varghese N."/>
            <person name="Submissions S."/>
        </authorList>
    </citation>
    <scope>NUCLEOTIDE SEQUENCE [LARGE SCALE GENOMIC DNA]</scope>
    <source>
        <strain evidence="16">DSM 19326</strain>
    </source>
</reference>
<organism evidence="15 16">
    <name type="scientific">Epilithonimonas hominis</name>
    <dbReference type="NCBI Taxonomy" id="420404"/>
    <lineage>
        <taxon>Bacteria</taxon>
        <taxon>Pseudomonadati</taxon>
        <taxon>Bacteroidota</taxon>
        <taxon>Flavobacteriia</taxon>
        <taxon>Flavobacteriales</taxon>
        <taxon>Weeksellaceae</taxon>
        <taxon>Chryseobacterium group</taxon>
        <taxon>Epilithonimonas</taxon>
    </lineage>
</organism>
<dbReference type="Gene3D" id="2.40.170.20">
    <property type="entry name" value="TonB-dependent receptor, beta-barrel domain"/>
    <property type="match status" value="1"/>
</dbReference>